<organism evidence="1 2">
    <name type="scientific">Macroventuria anomochaeta</name>
    <dbReference type="NCBI Taxonomy" id="301207"/>
    <lineage>
        <taxon>Eukaryota</taxon>
        <taxon>Fungi</taxon>
        <taxon>Dikarya</taxon>
        <taxon>Ascomycota</taxon>
        <taxon>Pezizomycotina</taxon>
        <taxon>Dothideomycetes</taxon>
        <taxon>Pleosporomycetidae</taxon>
        <taxon>Pleosporales</taxon>
        <taxon>Pleosporineae</taxon>
        <taxon>Didymellaceae</taxon>
        <taxon>Macroventuria</taxon>
    </lineage>
</organism>
<dbReference type="EMBL" id="MU006747">
    <property type="protein sequence ID" value="KAF2622146.1"/>
    <property type="molecule type" value="Genomic_DNA"/>
</dbReference>
<dbReference type="Proteomes" id="UP000799754">
    <property type="component" value="Unassembled WGS sequence"/>
</dbReference>
<gene>
    <name evidence="1" type="ORF">BU25DRAFT_463102</name>
</gene>
<proteinExistence type="predicted"/>
<evidence type="ECO:0000313" key="1">
    <source>
        <dbReference type="EMBL" id="KAF2622146.1"/>
    </source>
</evidence>
<accession>A0ACB6RJH6</accession>
<keyword evidence="2" id="KW-1185">Reference proteome</keyword>
<name>A0ACB6RJH6_9PLEO</name>
<evidence type="ECO:0000313" key="2">
    <source>
        <dbReference type="Proteomes" id="UP000799754"/>
    </source>
</evidence>
<protein>
    <submittedName>
        <fullName evidence="1">Uncharacterized protein</fullName>
    </submittedName>
</protein>
<sequence>MACAKHFEPCRLWWTDAAQEIHGTFVSEVSSRLAGITGLQASITFQPVTKSFLQRSVDSGGNPQGIDVLKAPFFWMVENWTCSNASDDGAVQAAADAITADINALLAQKPYSATYLYMDDAGKGQRVFQSYPAANLRKLKLIRTKYDPLRIYTNLLVGGYKVADV</sequence>
<comment type="caution">
    <text evidence="1">The sequence shown here is derived from an EMBL/GenBank/DDBJ whole genome shotgun (WGS) entry which is preliminary data.</text>
</comment>
<reference evidence="1" key="1">
    <citation type="journal article" date="2020" name="Stud. Mycol.">
        <title>101 Dothideomycetes genomes: a test case for predicting lifestyles and emergence of pathogens.</title>
        <authorList>
            <person name="Haridas S."/>
            <person name="Albert R."/>
            <person name="Binder M."/>
            <person name="Bloem J."/>
            <person name="Labutti K."/>
            <person name="Salamov A."/>
            <person name="Andreopoulos B."/>
            <person name="Baker S."/>
            <person name="Barry K."/>
            <person name="Bills G."/>
            <person name="Bluhm B."/>
            <person name="Cannon C."/>
            <person name="Castanera R."/>
            <person name="Culley D."/>
            <person name="Daum C."/>
            <person name="Ezra D."/>
            <person name="Gonzalez J."/>
            <person name="Henrissat B."/>
            <person name="Kuo A."/>
            <person name="Liang C."/>
            <person name="Lipzen A."/>
            <person name="Lutzoni F."/>
            <person name="Magnuson J."/>
            <person name="Mondo S."/>
            <person name="Nolan M."/>
            <person name="Ohm R."/>
            <person name="Pangilinan J."/>
            <person name="Park H.-J."/>
            <person name="Ramirez L."/>
            <person name="Alfaro M."/>
            <person name="Sun H."/>
            <person name="Tritt A."/>
            <person name="Yoshinaga Y."/>
            <person name="Zwiers L.-H."/>
            <person name="Turgeon B."/>
            <person name="Goodwin S."/>
            <person name="Spatafora J."/>
            <person name="Crous P."/>
            <person name="Grigoriev I."/>
        </authorList>
    </citation>
    <scope>NUCLEOTIDE SEQUENCE</scope>
    <source>
        <strain evidence="1">CBS 525.71</strain>
    </source>
</reference>